<evidence type="ECO:0000313" key="10">
    <source>
        <dbReference type="Proteomes" id="UP001153069"/>
    </source>
</evidence>
<feature type="compositionally biased region" description="Basic and acidic residues" evidence="6">
    <location>
        <begin position="1"/>
        <end position="16"/>
    </location>
</feature>
<dbReference type="Proteomes" id="UP001153069">
    <property type="component" value="Unassembled WGS sequence"/>
</dbReference>
<dbReference type="OrthoDB" id="47511at2759"/>
<evidence type="ECO:0000259" key="7">
    <source>
        <dbReference type="Pfam" id="PF07967"/>
    </source>
</evidence>
<evidence type="ECO:0000256" key="1">
    <source>
        <dbReference type="ARBA" id="ARBA00004123"/>
    </source>
</evidence>
<keyword evidence="4" id="KW-0862">Zinc</keyword>
<organism evidence="9 10">
    <name type="scientific">Seminavis robusta</name>
    <dbReference type="NCBI Taxonomy" id="568900"/>
    <lineage>
        <taxon>Eukaryota</taxon>
        <taxon>Sar</taxon>
        <taxon>Stramenopiles</taxon>
        <taxon>Ochrophyta</taxon>
        <taxon>Bacillariophyta</taxon>
        <taxon>Bacillariophyceae</taxon>
        <taxon>Bacillariophycidae</taxon>
        <taxon>Naviculales</taxon>
        <taxon>Naviculaceae</taxon>
        <taxon>Seminavis</taxon>
    </lineage>
</organism>
<keyword evidence="3" id="KW-0863">Zinc-finger</keyword>
<dbReference type="PANTHER" id="PTHR15835">
    <property type="entry name" value="NUCLEAR-INTERACTING PARTNER OF ALK"/>
    <property type="match status" value="1"/>
</dbReference>
<dbReference type="GO" id="GO:0008270">
    <property type="term" value="F:zinc ion binding"/>
    <property type="evidence" value="ECO:0007669"/>
    <property type="project" value="UniProtKB-KW"/>
</dbReference>
<dbReference type="EMBL" id="CAICTM010000446">
    <property type="protein sequence ID" value="CAB9510668.1"/>
    <property type="molecule type" value="Genomic_DNA"/>
</dbReference>
<sequence length="488" mass="55404">MTAADHDSGKSKEEAPKTNQDVVTKVDLSLLDTWIDDNSKEQDATEKLSFESRLRQLQRNELEKLTSREAFRSRLETFRPLTYFCKPTPLSPLVCARFGWTNTSMDMLRCVCCQAALVVKIHPKITKQSTITKLIQAYQKKLATAHKPTCRFRFEADLHFVVTNNNTTITNNNPEQTSSTTIVPHYMASILPRNVVDMIEEPDSRRLLLTRFNALAKVLHIQDHHSPDDGPPQWQIPELTIPQNVLHFGGTTDDDEADLAIKRRTSLQRRMLAKLAFNRKRPYTALGLEHETLLSRLDVILHPPTKEEEIRAHTRTQSAWESLYEGIAALALFGWIPPPTKSDTTTTVPKEDGIVLLHCPICLSKLRFNLHSVHHHHHSMESAAAEANNDDKEENPTKKQKLETLNPLAAHRHYCPYVCGFPTAEERKGTPIWQTVASKLFSFQDSHEAEDDDETASKDETNNDQSNEATMDRLLGLLQSGVSSRPRK</sequence>
<evidence type="ECO:0000256" key="5">
    <source>
        <dbReference type="ARBA" id="ARBA00023242"/>
    </source>
</evidence>
<evidence type="ECO:0000313" key="9">
    <source>
        <dbReference type="EMBL" id="CAB9510668.1"/>
    </source>
</evidence>
<keyword evidence="2" id="KW-0479">Metal-binding</keyword>
<comment type="caution">
    <text evidence="9">The sequence shown here is derived from an EMBL/GenBank/DDBJ whole genome shotgun (WGS) entry which is preliminary data.</text>
</comment>
<keyword evidence="10" id="KW-1185">Reference proteome</keyword>
<keyword evidence="5" id="KW-0539">Nucleus</keyword>
<comment type="subcellular location">
    <subcellularLocation>
        <location evidence="1">Nucleus</location>
    </subcellularLocation>
</comment>
<reference evidence="9" key="1">
    <citation type="submission" date="2020-06" db="EMBL/GenBank/DDBJ databases">
        <authorList>
            <consortium name="Plant Systems Biology data submission"/>
        </authorList>
    </citation>
    <scope>NUCLEOTIDE SEQUENCE</scope>
    <source>
        <strain evidence="9">D6</strain>
    </source>
</reference>
<proteinExistence type="predicted"/>
<protein>
    <submittedName>
        <fullName evidence="9">Nuclear-interacting partner of ALK</fullName>
    </submittedName>
</protein>
<evidence type="ECO:0000256" key="4">
    <source>
        <dbReference type="ARBA" id="ARBA00022833"/>
    </source>
</evidence>
<feature type="region of interest" description="Disordered" evidence="6">
    <location>
        <begin position="1"/>
        <end position="21"/>
    </location>
</feature>
<dbReference type="PANTHER" id="PTHR15835:SF6">
    <property type="entry name" value="ZINC FINGER C3HC-TYPE PROTEIN 1"/>
    <property type="match status" value="1"/>
</dbReference>
<evidence type="ECO:0000259" key="8">
    <source>
        <dbReference type="Pfam" id="PF08600"/>
    </source>
</evidence>
<evidence type="ECO:0000256" key="2">
    <source>
        <dbReference type="ARBA" id="ARBA00022723"/>
    </source>
</evidence>
<dbReference type="Pfam" id="PF08600">
    <property type="entry name" value="NuBaID_C"/>
    <property type="match status" value="1"/>
</dbReference>
<dbReference type="AlphaFoldDB" id="A0A9N8HD79"/>
<feature type="region of interest" description="Disordered" evidence="6">
    <location>
        <begin position="444"/>
        <end position="488"/>
    </location>
</feature>
<feature type="region of interest" description="Disordered" evidence="6">
    <location>
        <begin position="379"/>
        <end position="399"/>
    </location>
</feature>
<feature type="domain" description="NuBaID C-terminal" evidence="8">
    <location>
        <begin position="329"/>
        <end position="430"/>
    </location>
</feature>
<accession>A0A9N8HD79</accession>
<dbReference type="Pfam" id="PF07967">
    <property type="entry name" value="zf-C3HC"/>
    <property type="match status" value="1"/>
</dbReference>
<feature type="domain" description="C3HC-type" evidence="7">
    <location>
        <begin position="66"/>
        <end position="154"/>
    </location>
</feature>
<evidence type="ECO:0000256" key="6">
    <source>
        <dbReference type="SAM" id="MobiDB-lite"/>
    </source>
</evidence>
<name>A0A9N8HD79_9STRA</name>
<dbReference type="GO" id="GO:0005634">
    <property type="term" value="C:nucleus"/>
    <property type="evidence" value="ECO:0007669"/>
    <property type="project" value="UniProtKB-SubCell"/>
</dbReference>
<dbReference type="InterPro" id="IPR012935">
    <property type="entry name" value="NuBaID_N"/>
</dbReference>
<evidence type="ECO:0000256" key="3">
    <source>
        <dbReference type="ARBA" id="ARBA00022771"/>
    </source>
</evidence>
<dbReference type="InterPro" id="IPR013909">
    <property type="entry name" value="NuBaID_C"/>
</dbReference>
<gene>
    <name evidence="9" type="ORF">SEMRO_447_G144850.1</name>
</gene>